<dbReference type="Pfam" id="PF17830">
    <property type="entry name" value="STI1-HOP_DP"/>
    <property type="match status" value="1"/>
</dbReference>
<evidence type="ECO:0000313" key="9">
    <source>
        <dbReference type="Proteomes" id="UP000332933"/>
    </source>
</evidence>
<keyword evidence="2" id="KW-0677">Repeat</keyword>
<evidence type="ECO:0000256" key="1">
    <source>
        <dbReference type="ARBA" id="ARBA00022527"/>
    </source>
</evidence>
<dbReference type="PROSITE" id="PS00108">
    <property type="entry name" value="PROTEIN_KINASE_ST"/>
    <property type="match status" value="4"/>
</dbReference>
<feature type="domain" description="Protein kinase" evidence="6">
    <location>
        <begin position="39"/>
        <end position="301"/>
    </location>
</feature>
<proteinExistence type="predicted"/>
<dbReference type="SMART" id="SM00220">
    <property type="entry name" value="S_TKc"/>
    <property type="match status" value="3"/>
</dbReference>
<keyword evidence="1" id="KW-0808">Transferase</keyword>
<keyword evidence="9" id="KW-1185">Reference proteome</keyword>
<dbReference type="EMBL" id="VJMH01005397">
    <property type="protein sequence ID" value="KAF0696446.1"/>
    <property type="molecule type" value="Genomic_DNA"/>
</dbReference>
<dbReference type="SUPFAM" id="SSF56112">
    <property type="entry name" value="Protein kinase-like (PK-like)"/>
    <property type="match status" value="4"/>
</dbReference>
<dbReference type="PRINTS" id="PR00109">
    <property type="entry name" value="TYRKINASE"/>
</dbReference>
<dbReference type="Proteomes" id="UP000332933">
    <property type="component" value="Unassembled WGS sequence"/>
</dbReference>
<evidence type="ECO:0000256" key="2">
    <source>
        <dbReference type="ARBA" id="ARBA00022737"/>
    </source>
</evidence>
<dbReference type="Pfam" id="PF00069">
    <property type="entry name" value="Pkinase"/>
    <property type="match status" value="4"/>
</dbReference>
<evidence type="ECO:0000256" key="4">
    <source>
        <dbReference type="ARBA" id="ARBA00022840"/>
    </source>
</evidence>
<dbReference type="OrthoDB" id="103029at2759"/>
<feature type="domain" description="Protein kinase" evidence="6">
    <location>
        <begin position="1111"/>
        <end position="1377"/>
    </location>
</feature>
<dbReference type="GO" id="GO:0004706">
    <property type="term" value="F:JUN kinase kinase kinase activity"/>
    <property type="evidence" value="ECO:0007669"/>
    <property type="project" value="TreeGrafter"/>
</dbReference>
<keyword evidence="4 5" id="KW-0067">ATP-binding</keyword>
<dbReference type="EMBL" id="CAADRA010005418">
    <property type="protein sequence ID" value="VFT89646.1"/>
    <property type="molecule type" value="Genomic_DNA"/>
</dbReference>
<organism evidence="8 9">
    <name type="scientific">Aphanomyces stellatus</name>
    <dbReference type="NCBI Taxonomy" id="120398"/>
    <lineage>
        <taxon>Eukaryota</taxon>
        <taxon>Sar</taxon>
        <taxon>Stramenopiles</taxon>
        <taxon>Oomycota</taxon>
        <taxon>Saprolegniomycetes</taxon>
        <taxon>Saprolegniales</taxon>
        <taxon>Verrucalvaceae</taxon>
        <taxon>Aphanomyces</taxon>
    </lineage>
</organism>
<sequence length="1406" mass="157149">MGQEAGMKLTASALHEFHDSQMHVSVDSMYLLRIAAVDIKFKHRIGSGAFADVWLARFDDSDVAVKTLHCRRRTVAQVQSFVDEIQLHASFGSPYIVHFIGAAWTSLSDLSLVMEYMDGGDLREYLRSVPVDAVGWDRKLSIIHDVAEGLVYLHSLNIMHRDIKSSNVLLKASTLRSKLFDFGISKEDVEATMTSGVGTFRWMAPEVIQDSIYTLSVDIYSFGVLLSELTTHKLPYANVQHDGEPISDARIMLEVASGALCPTFAKTDPEWLVRLAHQCLAHDPVDRPSATQIIYRVRNVMRDISYPQTRVVRYANDPATADPATPPFGSLQIDRGVDDEEHRRDFNMRDLELYRINSIERTKIIASGAYADIWLAIYNGNNVALKAVDTKRYSLQRFIAEIQLHASLDNPYIVRFIGAAWTRPADVSLVMEYMNGGDLCDYLGAFSVDALGWDKKLSIIRDVAEGLVYLHARNILHRDIKSRNVLLDAATLQGKLCDFSISREDESATLTCGVGTYRWMAPEVLQDSHYTLSADIYSFGALLSELSTHTIPFVGVKDGPRERPISALKIMYGVMRGNLCLTMEPTSPEWLKQLANQCLSRDASDRPTALQILQTVRNVKRECAPLHIQGNNPSRAKTNNAVDLTTLKPFRLAVDDLTITRPLGRGRSMEVFVANFRDQPVAVKHLLVAKKTSDHAVEKFVQEIQLHITATSPFIVAFVGVAWTTPSDLMLVTELMDGDLRTFLETSPVNAVDWTLKFKCAYDIASALAYLHTLRPRIIHRDIKSRNVLVRTASLECKLADLGASREFDGDIQTLTAGVGTFRWMAPEVFQDTHYDTWADMYSFGVLLSELATHEIPYEGLTNDRGAPMSEMAIMARVMNGTLKPEFTPDTPSWFVELAMKCLALEPAVRPTAIQVAHLIKQKMDNQDSGGDFGLQQANAPPSVQNPATAMAQLFDDHMFFKLAQCPATMHLLADFELVTKLQAIQNCVHKTSDLASDPRMAPVFVALASTQPSTDAVARAFGPDMISKVASNPITVQFLTDSSFYLKLTSVQQDVSKLPLYMDDWRMGIVLTELLRDALALDTPTFDTLDALVAYIGHEKGKQWPLINYFVLCSDVIATSNHSIFRAENTRKRHQAWVAKLSDQRHELDFFDAIYKLGPDDVARATRHFVQCEEWGEVKVLSYKCFAVVMERGSANCAERLPRLQANDFLRFSCLKEILDAIRVVHELGYIHGDIKLENVVYFGDEAGYKLIDFDNSARPGDLWAKHCTEEYCPPEMAKFMLGHTNDLIASSAFDVWCAAVLVLKLFVRQGHLLEFLAIDNEDLLKEIAKPGFSFQASIAAADLSERKKEWLAKCLDVDPTTRGTLDDLARLAPSLKTTTKGSELTDLYKTRNILEPSCSSGGSL</sequence>
<dbReference type="InterPro" id="IPR001245">
    <property type="entry name" value="Ser-Thr/Tyr_kinase_cat_dom"/>
</dbReference>
<dbReference type="PANTHER" id="PTHR44329">
    <property type="entry name" value="SERINE/THREONINE-PROTEIN KINASE TNNI3K-RELATED"/>
    <property type="match status" value="1"/>
</dbReference>
<evidence type="ECO:0000259" key="6">
    <source>
        <dbReference type="PROSITE" id="PS50011"/>
    </source>
</evidence>
<keyword evidence="1" id="KW-0418">Kinase</keyword>
<evidence type="ECO:0000313" key="8">
    <source>
        <dbReference type="EMBL" id="VFT89646.1"/>
    </source>
</evidence>
<dbReference type="GO" id="GO:0005524">
    <property type="term" value="F:ATP binding"/>
    <property type="evidence" value="ECO:0007669"/>
    <property type="project" value="UniProtKB-UniRule"/>
</dbReference>
<dbReference type="PANTHER" id="PTHR44329:SF214">
    <property type="entry name" value="PROTEIN KINASE DOMAIN-CONTAINING PROTEIN"/>
    <property type="match status" value="1"/>
</dbReference>
<feature type="domain" description="Protein kinase" evidence="6">
    <location>
        <begin position="657"/>
        <end position="921"/>
    </location>
</feature>
<dbReference type="InterPro" id="IPR041243">
    <property type="entry name" value="STI1/HOP_DP"/>
</dbReference>
<dbReference type="InterPro" id="IPR008271">
    <property type="entry name" value="Ser/Thr_kinase_AS"/>
</dbReference>
<feature type="binding site" evidence="5">
    <location>
        <position position="66"/>
    </location>
    <ligand>
        <name>ATP</name>
        <dbReference type="ChEBI" id="CHEBI:30616"/>
    </ligand>
</feature>
<dbReference type="Gene3D" id="3.30.200.20">
    <property type="entry name" value="Phosphorylase Kinase, domain 1"/>
    <property type="match status" value="2"/>
</dbReference>
<dbReference type="Gene3D" id="1.10.510.10">
    <property type="entry name" value="Transferase(Phosphotransferase) domain 1"/>
    <property type="match status" value="4"/>
</dbReference>
<accession>A0A485KYI8</accession>
<feature type="domain" description="Protein kinase" evidence="6">
    <location>
        <begin position="359"/>
        <end position="619"/>
    </location>
</feature>
<evidence type="ECO:0000256" key="3">
    <source>
        <dbReference type="ARBA" id="ARBA00022741"/>
    </source>
</evidence>
<protein>
    <submittedName>
        <fullName evidence="8">Aste57867_12797 protein</fullName>
    </submittedName>
</protein>
<keyword evidence="3 5" id="KW-0547">Nucleotide-binding</keyword>
<dbReference type="Gene3D" id="1.10.260.100">
    <property type="match status" value="2"/>
</dbReference>
<reference evidence="7" key="2">
    <citation type="submission" date="2019-06" db="EMBL/GenBank/DDBJ databases">
        <title>Genomics analysis of Aphanomyces spp. identifies a new class of oomycete effector associated with host adaptation.</title>
        <authorList>
            <person name="Gaulin E."/>
        </authorList>
    </citation>
    <scope>NUCLEOTIDE SEQUENCE</scope>
    <source>
        <strain evidence="7">CBS 578.67</strain>
    </source>
</reference>
<dbReference type="InterPro" id="IPR000719">
    <property type="entry name" value="Prot_kinase_dom"/>
</dbReference>
<reference evidence="8 9" key="1">
    <citation type="submission" date="2019-03" db="EMBL/GenBank/DDBJ databases">
        <authorList>
            <person name="Gaulin E."/>
            <person name="Dumas B."/>
        </authorList>
    </citation>
    <scope>NUCLEOTIDE SEQUENCE [LARGE SCALE GENOMIC DNA]</scope>
    <source>
        <strain evidence="8">CBS 568.67</strain>
    </source>
</reference>
<gene>
    <name evidence="8" type="primary">Aste57867_12797</name>
    <name evidence="7" type="ORF">As57867_012749</name>
    <name evidence="8" type="ORF">ASTE57867_12797</name>
</gene>
<dbReference type="PROSITE" id="PS00107">
    <property type="entry name" value="PROTEIN_KINASE_ATP"/>
    <property type="match status" value="1"/>
</dbReference>
<evidence type="ECO:0000313" key="7">
    <source>
        <dbReference type="EMBL" id="KAF0696446.1"/>
    </source>
</evidence>
<dbReference type="InterPro" id="IPR051681">
    <property type="entry name" value="Ser/Thr_Kinases-Pseudokinases"/>
</dbReference>
<dbReference type="PROSITE" id="PS50011">
    <property type="entry name" value="PROTEIN_KINASE_DOM"/>
    <property type="match status" value="4"/>
</dbReference>
<name>A0A485KYI8_9STRA</name>
<keyword evidence="1" id="KW-0723">Serine/threonine-protein kinase</keyword>
<evidence type="ECO:0000256" key="5">
    <source>
        <dbReference type="PROSITE-ProRule" id="PRU10141"/>
    </source>
</evidence>
<dbReference type="InterPro" id="IPR017441">
    <property type="entry name" value="Protein_kinase_ATP_BS"/>
</dbReference>
<dbReference type="InterPro" id="IPR011009">
    <property type="entry name" value="Kinase-like_dom_sf"/>
</dbReference>